<organism evidence="1 2">
    <name type="scientific">Cetraspora pellucida</name>
    <dbReference type="NCBI Taxonomy" id="1433469"/>
    <lineage>
        <taxon>Eukaryota</taxon>
        <taxon>Fungi</taxon>
        <taxon>Fungi incertae sedis</taxon>
        <taxon>Mucoromycota</taxon>
        <taxon>Glomeromycotina</taxon>
        <taxon>Glomeromycetes</taxon>
        <taxon>Diversisporales</taxon>
        <taxon>Gigasporaceae</taxon>
        <taxon>Cetraspora</taxon>
    </lineage>
</organism>
<gene>
    <name evidence="1" type="ORF">CPELLU_LOCUS19907</name>
</gene>
<keyword evidence="2" id="KW-1185">Reference proteome</keyword>
<dbReference type="EMBL" id="CAJVQA010052912">
    <property type="protein sequence ID" value="CAG8823398.1"/>
    <property type="molecule type" value="Genomic_DNA"/>
</dbReference>
<evidence type="ECO:0000313" key="1">
    <source>
        <dbReference type="EMBL" id="CAG8823398.1"/>
    </source>
</evidence>
<reference evidence="1" key="1">
    <citation type="submission" date="2021-06" db="EMBL/GenBank/DDBJ databases">
        <authorList>
            <person name="Kallberg Y."/>
            <person name="Tangrot J."/>
            <person name="Rosling A."/>
        </authorList>
    </citation>
    <scope>NUCLEOTIDE SEQUENCE</scope>
    <source>
        <strain evidence="1">FL966</strain>
    </source>
</reference>
<protein>
    <submittedName>
        <fullName evidence="1">4814_t:CDS:1</fullName>
    </submittedName>
</protein>
<name>A0A9N9PIE4_9GLOM</name>
<proteinExistence type="predicted"/>
<accession>A0A9N9PIE4</accession>
<feature type="non-terminal residue" evidence="1">
    <location>
        <position position="1"/>
    </location>
</feature>
<dbReference type="Proteomes" id="UP000789759">
    <property type="component" value="Unassembled WGS sequence"/>
</dbReference>
<feature type="non-terminal residue" evidence="1">
    <location>
        <position position="51"/>
    </location>
</feature>
<evidence type="ECO:0000313" key="2">
    <source>
        <dbReference type="Proteomes" id="UP000789759"/>
    </source>
</evidence>
<comment type="caution">
    <text evidence="1">The sequence shown here is derived from an EMBL/GenBank/DDBJ whole genome shotgun (WGS) entry which is preliminary data.</text>
</comment>
<dbReference type="AlphaFoldDB" id="A0A9N9PIE4"/>
<sequence length="51" mass="5814">DDEVLSDNMIFNNSLTLLIKKIIDLKIEKSLESSVVKMVQAVLCKDLDLDY</sequence>